<protein>
    <submittedName>
        <fullName evidence="2">Serine carboxypeptidase-like 51</fullName>
    </submittedName>
</protein>
<keyword evidence="2" id="KW-0645">Protease</keyword>
<accession>A0A3L6FXC0</accession>
<keyword evidence="2" id="KW-0378">Hydrolase</keyword>
<evidence type="ECO:0000256" key="1">
    <source>
        <dbReference type="ARBA" id="ARBA00009431"/>
    </source>
</evidence>
<dbReference type="SUPFAM" id="SSF53474">
    <property type="entry name" value="alpha/beta-Hydrolases"/>
    <property type="match status" value="1"/>
</dbReference>
<gene>
    <name evidence="2" type="ORF">Zm00014a_043835</name>
</gene>
<dbReference type="ExpressionAtlas" id="A0A3L6FXC0">
    <property type="expression patterns" value="baseline and differential"/>
</dbReference>
<dbReference type="Gene3D" id="3.40.50.1820">
    <property type="entry name" value="alpha/beta hydrolase"/>
    <property type="match status" value="1"/>
</dbReference>
<dbReference type="GO" id="GO:0006508">
    <property type="term" value="P:proteolysis"/>
    <property type="evidence" value="ECO:0007669"/>
    <property type="project" value="InterPro"/>
</dbReference>
<sequence length="200" mass="23325">MKPRIQEVDQLLKLVVNVTVYNRQRQVRFWKQESLHHIGEWGEQSDDVFDALAGDFMKPRIQEVDQLLKLGVNVTVYSGQIVLTSLSFSLSLSLLQVDLIWATKGTMDWVQKLKLDGLNSFLSSPRTPIYCNKEGQSGTQAFVKSYKNLNFYWILEAGHMVINEWYLWTTLALRSRCWLTLRDLLPSNKRKQTRRWNGTT</sequence>
<dbReference type="Proteomes" id="UP000251960">
    <property type="component" value="Chromosome 2"/>
</dbReference>
<dbReference type="InterPro" id="IPR029058">
    <property type="entry name" value="AB_hydrolase_fold"/>
</dbReference>
<dbReference type="EMBL" id="NCVQ01000003">
    <property type="protein sequence ID" value="PWZ39376.1"/>
    <property type="molecule type" value="Genomic_DNA"/>
</dbReference>
<comment type="caution">
    <text evidence="2">The sequence shown here is derived from an EMBL/GenBank/DDBJ whole genome shotgun (WGS) entry which is preliminary data.</text>
</comment>
<evidence type="ECO:0000313" key="3">
    <source>
        <dbReference type="Proteomes" id="UP000251960"/>
    </source>
</evidence>
<reference evidence="2 3" key="1">
    <citation type="journal article" date="2018" name="Nat. Genet.">
        <title>Extensive intraspecific gene order and gene structural variations between Mo17 and other maize genomes.</title>
        <authorList>
            <person name="Sun S."/>
            <person name="Zhou Y."/>
            <person name="Chen J."/>
            <person name="Shi J."/>
            <person name="Zhao H."/>
            <person name="Zhao H."/>
            <person name="Song W."/>
            <person name="Zhang M."/>
            <person name="Cui Y."/>
            <person name="Dong X."/>
            <person name="Liu H."/>
            <person name="Ma X."/>
            <person name="Jiao Y."/>
            <person name="Wang B."/>
            <person name="Wei X."/>
            <person name="Stein J.C."/>
            <person name="Glaubitz J.C."/>
            <person name="Lu F."/>
            <person name="Yu G."/>
            <person name="Liang C."/>
            <person name="Fengler K."/>
            <person name="Li B."/>
            <person name="Rafalski A."/>
            <person name="Schnable P.S."/>
            <person name="Ware D.H."/>
            <person name="Buckler E.S."/>
            <person name="Lai J."/>
        </authorList>
    </citation>
    <scope>NUCLEOTIDE SEQUENCE [LARGE SCALE GENOMIC DNA]</scope>
    <source>
        <strain evidence="3">cv. Missouri 17</strain>
        <tissue evidence="2">Seedling</tissue>
    </source>
</reference>
<dbReference type="Pfam" id="PF00450">
    <property type="entry name" value="Peptidase_S10"/>
    <property type="match status" value="1"/>
</dbReference>
<dbReference type="EMBL" id="NCVQ01000003">
    <property type="protein sequence ID" value="PWZ39375.1"/>
    <property type="molecule type" value="Genomic_DNA"/>
</dbReference>
<organism evidence="2">
    <name type="scientific">Zea mays</name>
    <name type="common">Maize</name>
    <dbReference type="NCBI Taxonomy" id="4577"/>
    <lineage>
        <taxon>Eukaryota</taxon>
        <taxon>Viridiplantae</taxon>
        <taxon>Streptophyta</taxon>
        <taxon>Embryophyta</taxon>
        <taxon>Tracheophyta</taxon>
        <taxon>Spermatophyta</taxon>
        <taxon>Magnoliopsida</taxon>
        <taxon>Liliopsida</taxon>
        <taxon>Poales</taxon>
        <taxon>Poaceae</taxon>
        <taxon>PACMAD clade</taxon>
        <taxon>Panicoideae</taxon>
        <taxon>Andropogonodae</taxon>
        <taxon>Andropogoneae</taxon>
        <taxon>Tripsacinae</taxon>
        <taxon>Zea</taxon>
    </lineage>
</organism>
<keyword evidence="2" id="KW-0121">Carboxypeptidase</keyword>
<evidence type="ECO:0000313" key="2">
    <source>
        <dbReference type="EMBL" id="PWZ39375.1"/>
    </source>
</evidence>
<dbReference type="InterPro" id="IPR001563">
    <property type="entry name" value="Peptidase_S10"/>
</dbReference>
<name>A0A3L6FXC0_MAIZE</name>
<dbReference type="GO" id="GO:0004185">
    <property type="term" value="F:serine-type carboxypeptidase activity"/>
    <property type="evidence" value="ECO:0007669"/>
    <property type="project" value="InterPro"/>
</dbReference>
<proteinExistence type="inferred from homology"/>
<accession>A0A3L6FWW9</accession>
<dbReference type="AlphaFoldDB" id="A0A3L6FXC0"/>
<comment type="similarity">
    <text evidence="1">Belongs to the peptidase S10 family.</text>
</comment>